<gene>
    <name evidence="4" type="ORF">ENS64_09095</name>
</gene>
<dbReference type="Pfam" id="PF01704">
    <property type="entry name" value="UDPGP"/>
    <property type="match status" value="1"/>
</dbReference>
<protein>
    <submittedName>
        <fullName evidence="4">UDPGP type 1 family protein</fullName>
    </submittedName>
</protein>
<dbReference type="InterPro" id="IPR002618">
    <property type="entry name" value="UDPGP_fam"/>
</dbReference>
<evidence type="ECO:0000256" key="2">
    <source>
        <dbReference type="ARBA" id="ARBA00022679"/>
    </source>
</evidence>
<reference evidence="4" key="1">
    <citation type="journal article" date="2020" name="mSystems">
        <title>Genome- and Community-Level Interaction Insights into Carbon Utilization and Element Cycling Functions of Hydrothermarchaeota in Hydrothermal Sediment.</title>
        <authorList>
            <person name="Zhou Z."/>
            <person name="Liu Y."/>
            <person name="Xu W."/>
            <person name="Pan J."/>
            <person name="Luo Z.H."/>
            <person name="Li M."/>
        </authorList>
    </citation>
    <scope>NUCLEOTIDE SEQUENCE [LARGE SCALE GENOMIC DNA]</scope>
    <source>
        <strain evidence="4">SpSt-508</strain>
    </source>
</reference>
<dbReference type="PANTHER" id="PTHR11952">
    <property type="entry name" value="UDP- GLUCOSE PYROPHOSPHORYLASE"/>
    <property type="match status" value="1"/>
</dbReference>
<dbReference type="AlphaFoldDB" id="A0A7C4QNN7"/>
<accession>A0A7C4QNN7</accession>
<evidence type="ECO:0000256" key="1">
    <source>
        <dbReference type="ARBA" id="ARBA00010401"/>
    </source>
</evidence>
<dbReference type="InterPro" id="IPR039741">
    <property type="entry name" value="UDP-sugar_pyrophosphorylase"/>
</dbReference>
<evidence type="ECO:0000256" key="3">
    <source>
        <dbReference type="ARBA" id="ARBA00022695"/>
    </source>
</evidence>
<sequence>MDSLAAELRDAGQAALWEHAEQLAEPQRSMFVVQLREVDWRHIARLYQAAVAPGTGTDAIREKARRAQPPERLIRLADVAAEHLQQARARGEAALRAGVVAAMVVAGGQGTRLGSQAPKGLLPIGPLSGKSLFQGFAEQVLARGRRYGTRIPYLIMTSDATHADTVAFWREHGLFGLADEDVRFFCQGSLPAVDAATGRALLAAPGQLALSPDGHGGLLAALQRSGLLRELAARGIETLFYHQVDNPTTIVCDPVFLGWHLLKGAEVSTKVVAKRSAEEPMGVAVTVDGVTQIIEYSDLPREVAAQVDSAGRLRIWAGSTAIHAFQRDFLEQAAADPRGLPFHIARKVVPYWTPETGFVEPSAPNAFKFERFIFDVLPWARQPLMVEVDRSAEFNPVKNRTGADTPETARAAVQAVYRRWLREAGAIIGDDVPIEISPLVALDADQVRAKVAPGTAFTHPVDWSRPGE</sequence>
<comment type="caution">
    <text evidence="4">The sequence shown here is derived from an EMBL/GenBank/DDBJ whole genome shotgun (WGS) entry which is preliminary data.</text>
</comment>
<dbReference type="EMBL" id="DSVQ01000012">
    <property type="protein sequence ID" value="HGT39400.1"/>
    <property type="molecule type" value="Genomic_DNA"/>
</dbReference>
<evidence type="ECO:0000313" key="4">
    <source>
        <dbReference type="EMBL" id="HGT39400.1"/>
    </source>
</evidence>
<comment type="similarity">
    <text evidence="1">Belongs to the UDPGP type 1 family.</text>
</comment>
<organism evidence="4">
    <name type="scientific">Schlesneria paludicola</name>
    <dbReference type="NCBI Taxonomy" id="360056"/>
    <lineage>
        <taxon>Bacteria</taxon>
        <taxon>Pseudomonadati</taxon>
        <taxon>Planctomycetota</taxon>
        <taxon>Planctomycetia</taxon>
        <taxon>Planctomycetales</taxon>
        <taxon>Planctomycetaceae</taxon>
        <taxon>Schlesneria</taxon>
    </lineage>
</organism>
<keyword evidence="3" id="KW-0548">Nucleotidyltransferase</keyword>
<name>A0A7C4QNN7_9PLAN</name>
<dbReference type="Gene3D" id="3.90.550.10">
    <property type="entry name" value="Spore Coat Polysaccharide Biosynthesis Protein SpsA, Chain A"/>
    <property type="match status" value="1"/>
</dbReference>
<dbReference type="SUPFAM" id="SSF53448">
    <property type="entry name" value="Nucleotide-diphospho-sugar transferases"/>
    <property type="match status" value="1"/>
</dbReference>
<dbReference type="InterPro" id="IPR029044">
    <property type="entry name" value="Nucleotide-diphossugar_trans"/>
</dbReference>
<dbReference type="GO" id="GO:0070569">
    <property type="term" value="F:uridylyltransferase activity"/>
    <property type="evidence" value="ECO:0007669"/>
    <property type="project" value="InterPro"/>
</dbReference>
<dbReference type="PANTHER" id="PTHR11952:SF2">
    <property type="entry name" value="LD24639P"/>
    <property type="match status" value="1"/>
</dbReference>
<keyword evidence="2" id="KW-0808">Transferase</keyword>
<proteinExistence type="inferred from homology"/>